<evidence type="ECO:0000256" key="2">
    <source>
        <dbReference type="ARBA" id="ARBA00022475"/>
    </source>
</evidence>
<dbReference type="eggNOG" id="COG0697">
    <property type="taxonomic scope" value="Bacteria"/>
</dbReference>
<sequence>MKTHKGSSAVLAALAAAALFGASTPLAKQFVGDMSALLLAGLLYLGSGVGLLALRVLRDHGWHSPGLARREWPWLLTAIGCGGVVGPTLLMLGLASTSAAAASLLLNLEGVLTALLAWFVFKENANRRVVLGMALIVAGGLLLSWPGPAVGTNHGGAGAALIVGACLCWALDNNLTRQVSNSDALFIAGLKGIVAALVNIGLALALGQSLPPWRVVGPVLLIGFVGYGISLALFVLALRGLGAARTGAYFGAAPFVGAGIAIGVFGESTSPLFWGAGLLMAAGLWLHLTERHEHPHWHGTLQHSHPHFPDIHHRHDHS</sequence>
<evidence type="ECO:0000256" key="4">
    <source>
        <dbReference type="ARBA" id="ARBA00022989"/>
    </source>
</evidence>
<dbReference type="RefSeq" id="WP_011464238.1">
    <property type="nucleotide sequence ID" value="NC_007908.1"/>
</dbReference>
<keyword evidence="10" id="KW-1185">Reference proteome</keyword>
<keyword evidence="3 6" id="KW-0812">Transmembrane</keyword>
<evidence type="ECO:0000313" key="9">
    <source>
        <dbReference type="EMBL" id="ABD69670.1"/>
    </source>
</evidence>
<feature type="domain" description="EamA" evidence="8">
    <location>
        <begin position="8"/>
        <end position="144"/>
    </location>
</feature>
<feature type="transmembrane region" description="Helical" evidence="6">
    <location>
        <begin position="37"/>
        <end position="54"/>
    </location>
</feature>
<organism evidence="9 10">
    <name type="scientific">Albidiferax ferrireducens (strain ATCC BAA-621 / DSM 15236 / T118)</name>
    <name type="common">Rhodoferax ferrireducens</name>
    <dbReference type="NCBI Taxonomy" id="338969"/>
    <lineage>
        <taxon>Bacteria</taxon>
        <taxon>Pseudomonadati</taxon>
        <taxon>Pseudomonadota</taxon>
        <taxon>Betaproteobacteria</taxon>
        <taxon>Burkholderiales</taxon>
        <taxon>Comamonadaceae</taxon>
        <taxon>Rhodoferax</taxon>
    </lineage>
</organism>
<dbReference type="AlphaFoldDB" id="Q21X33"/>
<feature type="domain" description="EamA" evidence="8">
    <location>
        <begin position="158"/>
        <end position="286"/>
    </location>
</feature>
<evidence type="ECO:0000256" key="3">
    <source>
        <dbReference type="ARBA" id="ARBA00022692"/>
    </source>
</evidence>
<gene>
    <name evidence="9" type="ordered locus">Rfer_1945</name>
</gene>
<evidence type="ECO:0000256" key="1">
    <source>
        <dbReference type="ARBA" id="ARBA00004651"/>
    </source>
</evidence>
<feature type="transmembrane region" description="Helical" evidence="6">
    <location>
        <begin position="128"/>
        <end position="147"/>
    </location>
</feature>
<evidence type="ECO:0000256" key="5">
    <source>
        <dbReference type="ARBA" id="ARBA00023136"/>
    </source>
</evidence>
<proteinExistence type="predicted"/>
<feature type="transmembrane region" description="Helical" evidence="6">
    <location>
        <begin position="100"/>
        <end position="121"/>
    </location>
</feature>
<feature type="transmembrane region" description="Helical" evidence="6">
    <location>
        <begin position="219"/>
        <end position="241"/>
    </location>
</feature>
<dbReference type="Pfam" id="PF00892">
    <property type="entry name" value="EamA"/>
    <property type="match status" value="2"/>
</dbReference>
<evidence type="ECO:0000313" key="10">
    <source>
        <dbReference type="Proteomes" id="UP000008332"/>
    </source>
</evidence>
<dbReference type="EMBL" id="CP000267">
    <property type="protein sequence ID" value="ABD69670.1"/>
    <property type="molecule type" value="Genomic_DNA"/>
</dbReference>
<dbReference type="PANTHER" id="PTHR42920">
    <property type="entry name" value="OS03G0707200 PROTEIN-RELATED"/>
    <property type="match status" value="1"/>
</dbReference>
<dbReference type="GO" id="GO:0005886">
    <property type="term" value="C:plasma membrane"/>
    <property type="evidence" value="ECO:0007669"/>
    <property type="project" value="UniProtKB-SubCell"/>
</dbReference>
<keyword evidence="5 6" id="KW-0472">Membrane</keyword>
<feature type="transmembrane region" description="Helical" evidence="6">
    <location>
        <begin position="74"/>
        <end position="94"/>
    </location>
</feature>
<evidence type="ECO:0000256" key="7">
    <source>
        <dbReference type="SAM" id="SignalP"/>
    </source>
</evidence>
<dbReference type="InterPro" id="IPR051258">
    <property type="entry name" value="Diverse_Substrate_Transporter"/>
</dbReference>
<feature type="transmembrane region" description="Helical" evidence="6">
    <location>
        <begin position="272"/>
        <end position="288"/>
    </location>
</feature>
<dbReference type="HOGENOM" id="CLU_042632_0_0_4"/>
<reference evidence="10" key="1">
    <citation type="submission" date="2006-02" db="EMBL/GenBank/DDBJ databases">
        <title>Complete sequence of chromosome of Rhodoferax ferrireducens DSM 15236.</title>
        <authorList>
            <person name="Copeland A."/>
            <person name="Lucas S."/>
            <person name="Lapidus A."/>
            <person name="Barry K."/>
            <person name="Detter J.C."/>
            <person name="Glavina del Rio T."/>
            <person name="Hammon N."/>
            <person name="Israni S."/>
            <person name="Pitluck S."/>
            <person name="Brettin T."/>
            <person name="Bruce D."/>
            <person name="Han C."/>
            <person name="Tapia R."/>
            <person name="Gilna P."/>
            <person name="Kiss H."/>
            <person name="Schmutz J."/>
            <person name="Larimer F."/>
            <person name="Land M."/>
            <person name="Kyrpides N."/>
            <person name="Ivanova N."/>
            <person name="Richardson P."/>
        </authorList>
    </citation>
    <scope>NUCLEOTIDE SEQUENCE [LARGE SCALE GENOMIC DNA]</scope>
    <source>
        <strain evidence="10">ATCC BAA-621 / DSM 15236 / T118</strain>
    </source>
</reference>
<name>Q21X33_ALBFT</name>
<feature type="chain" id="PRO_5004200738" evidence="7">
    <location>
        <begin position="28"/>
        <end position="318"/>
    </location>
</feature>
<feature type="transmembrane region" description="Helical" evidence="6">
    <location>
        <begin position="248"/>
        <end position="266"/>
    </location>
</feature>
<feature type="transmembrane region" description="Helical" evidence="6">
    <location>
        <begin position="184"/>
        <end position="207"/>
    </location>
</feature>
<comment type="subcellular location">
    <subcellularLocation>
        <location evidence="1">Cell membrane</location>
        <topology evidence="1">Multi-pass membrane protein</topology>
    </subcellularLocation>
</comment>
<keyword evidence="7" id="KW-0732">Signal</keyword>
<dbReference type="Gene3D" id="1.10.3730.20">
    <property type="match status" value="1"/>
</dbReference>
<feature type="signal peptide" evidence="7">
    <location>
        <begin position="1"/>
        <end position="27"/>
    </location>
</feature>
<feature type="transmembrane region" description="Helical" evidence="6">
    <location>
        <begin position="153"/>
        <end position="172"/>
    </location>
</feature>
<evidence type="ECO:0000259" key="8">
    <source>
        <dbReference type="Pfam" id="PF00892"/>
    </source>
</evidence>
<accession>Q21X33</accession>
<dbReference type="SUPFAM" id="SSF103481">
    <property type="entry name" value="Multidrug resistance efflux transporter EmrE"/>
    <property type="match status" value="2"/>
</dbReference>
<dbReference type="KEGG" id="rfr:Rfer_1945"/>
<dbReference type="Proteomes" id="UP000008332">
    <property type="component" value="Chromosome"/>
</dbReference>
<protein>
    <submittedName>
        <fullName evidence="9">Twin-arginine translocation pathway signal</fullName>
    </submittedName>
</protein>
<keyword evidence="4 6" id="KW-1133">Transmembrane helix</keyword>
<dbReference type="PANTHER" id="PTHR42920:SF11">
    <property type="entry name" value="INNER MEMBRANE PROTEIN YTFF"/>
    <property type="match status" value="1"/>
</dbReference>
<evidence type="ECO:0000256" key="6">
    <source>
        <dbReference type="SAM" id="Phobius"/>
    </source>
</evidence>
<keyword evidence="2" id="KW-1003">Cell membrane</keyword>
<dbReference type="InterPro" id="IPR000620">
    <property type="entry name" value="EamA_dom"/>
</dbReference>
<dbReference type="InterPro" id="IPR037185">
    <property type="entry name" value="EmrE-like"/>
</dbReference>